<dbReference type="Pfam" id="PF00633">
    <property type="entry name" value="HHH"/>
    <property type="match status" value="1"/>
</dbReference>
<evidence type="ECO:0000313" key="13">
    <source>
        <dbReference type="Proteomes" id="UP000722121"/>
    </source>
</evidence>
<dbReference type="InterPro" id="IPR000445">
    <property type="entry name" value="HhH_motif"/>
</dbReference>
<evidence type="ECO:0000256" key="5">
    <source>
        <dbReference type="ARBA" id="ARBA00022801"/>
    </source>
</evidence>
<evidence type="ECO:0000256" key="2">
    <source>
        <dbReference type="ARBA" id="ARBA00022485"/>
    </source>
</evidence>
<dbReference type="InterPro" id="IPR005759">
    <property type="entry name" value="Nth"/>
</dbReference>
<dbReference type="NCBIfam" id="TIGR01083">
    <property type="entry name" value="nth"/>
    <property type="match status" value="1"/>
</dbReference>
<dbReference type="PANTHER" id="PTHR10359:SF18">
    <property type="entry name" value="ENDONUCLEASE III"/>
    <property type="match status" value="1"/>
</dbReference>
<dbReference type="PIRSF" id="PIRSF001435">
    <property type="entry name" value="Nth"/>
    <property type="match status" value="1"/>
</dbReference>
<keyword evidence="6" id="KW-0408">Iron</keyword>
<reference evidence="12 13" key="1">
    <citation type="submission" date="2021-02" db="EMBL/GenBank/DDBJ databases">
        <title>Activity-based single-cell genomes from oceanic crustal fluid captures similar information to metagenomic and metatranscriptomic surveys with orders of magnitude less sampling.</title>
        <authorList>
            <person name="D'Angelo T.S."/>
            <person name="Orcutt B.N."/>
        </authorList>
    </citation>
    <scope>NUCLEOTIDE SEQUENCE [LARGE SCALE GENOMIC DNA]</scope>
    <source>
        <strain evidence="12">AH-315-G07</strain>
    </source>
</reference>
<dbReference type="EMBL" id="JAFITR010000049">
    <property type="protein sequence ID" value="MBN4066994.1"/>
    <property type="molecule type" value="Genomic_DNA"/>
</dbReference>
<keyword evidence="2" id="KW-0004">4Fe-4S</keyword>
<accession>A0ABS3AR42</accession>
<dbReference type="InterPro" id="IPR023170">
    <property type="entry name" value="HhH_base_excis_C"/>
</dbReference>
<comment type="caution">
    <text evidence="12">The sequence shown here is derived from an EMBL/GenBank/DDBJ whole genome shotgun (WGS) entry which is preliminary data.</text>
</comment>
<comment type="caution">
    <text evidence="10">Lacks conserved residue(s) required for the propagation of feature annotation.</text>
</comment>
<dbReference type="PANTHER" id="PTHR10359">
    <property type="entry name" value="A/G-SPECIFIC ADENINE GLYCOSYLASE/ENDONUCLEASE III"/>
    <property type="match status" value="1"/>
</dbReference>
<evidence type="ECO:0000256" key="6">
    <source>
        <dbReference type="ARBA" id="ARBA00023004"/>
    </source>
</evidence>
<evidence type="ECO:0000256" key="9">
    <source>
        <dbReference type="ARBA" id="ARBA00023295"/>
    </source>
</evidence>
<evidence type="ECO:0000313" key="12">
    <source>
        <dbReference type="EMBL" id="MBN4066994.1"/>
    </source>
</evidence>
<keyword evidence="8 10" id="KW-0234">DNA repair</keyword>
<evidence type="ECO:0000256" key="10">
    <source>
        <dbReference type="HAMAP-Rule" id="MF_00942"/>
    </source>
</evidence>
<evidence type="ECO:0000256" key="7">
    <source>
        <dbReference type="ARBA" id="ARBA00023014"/>
    </source>
</evidence>
<comment type="catalytic activity">
    <reaction evidence="10">
        <text>2'-deoxyribonucleotide-(2'-deoxyribose 5'-phosphate)-2'-deoxyribonucleotide-DNA = a 3'-end 2'-deoxyribonucleotide-(2,3-dehydro-2,3-deoxyribose 5'-phosphate)-DNA + a 5'-end 5'-phospho-2'-deoxyribonucleoside-DNA + H(+)</text>
        <dbReference type="Rhea" id="RHEA:66592"/>
        <dbReference type="Rhea" id="RHEA-COMP:13180"/>
        <dbReference type="Rhea" id="RHEA-COMP:16897"/>
        <dbReference type="Rhea" id="RHEA-COMP:17067"/>
        <dbReference type="ChEBI" id="CHEBI:15378"/>
        <dbReference type="ChEBI" id="CHEBI:136412"/>
        <dbReference type="ChEBI" id="CHEBI:157695"/>
        <dbReference type="ChEBI" id="CHEBI:167181"/>
        <dbReference type="EC" id="4.2.99.18"/>
    </reaction>
</comment>
<dbReference type="Gene3D" id="1.10.1670.10">
    <property type="entry name" value="Helix-hairpin-Helix base-excision DNA repair enzymes (C-terminal)"/>
    <property type="match status" value="1"/>
</dbReference>
<keyword evidence="4 10" id="KW-0227">DNA damage</keyword>
<keyword evidence="12" id="KW-0540">Nuclease</keyword>
<dbReference type="HAMAP" id="MF_00942">
    <property type="entry name" value="Nth"/>
    <property type="match status" value="1"/>
</dbReference>
<keyword evidence="10" id="KW-0238">DNA-binding</keyword>
<gene>
    <name evidence="10 12" type="primary">nth</name>
    <name evidence="12" type="ORF">JYU14_02815</name>
</gene>
<dbReference type="Proteomes" id="UP000722121">
    <property type="component" value="Unassembled WGS sequence"/>
</dbReference>
<dbReference type="GO" id="GO:0004519">
    <property type="term" value="F:endonuclease activity"/>
    <property type="evidence" value="ECO:0007669"/>
    <property type="project" value="UniProtKB-KW"/>
</dbReference>
<dbReference type="Pfam" id="PF00730">
    <property type="entry name" value="HhH-GPD"/>
    <property type="match status" value="1"/>
</dbReference>
<evidence type="ECO:0000256" key="4">
    <source>
        <dbReference type="ARBA" id="ARBA00022763"/>
    </source>
</evidence>
<evidence type="ECO:0000256" key="1">
    <source>
        <dbReference type="ARBA" id="ARBA00008343"/>
    </source>
</evidence>
<proteinExistence type="inferred from homology"/>
<keyword evidence="10" id="KW-0456">Lyase</keyword>
<evidence type="ECO:0000259" key="11">
    <source>
        <dbReference type="SMART" id="SM00478"/>
    </source>
</evidence>
<protein>
    <recommendedName>
        <fullName evidence="10">Endonuclease III</fullName>
        <ecNumber evidence="10">4.2.99.18</ecNumber>
    </recommendedName>
    <alternativeName>
        <fullName evidence="10">DNA-(apurinic or apyrimidinic site) lyase</fullName>
    </alternativeName>
</protein>
<name>A0ABS3AR42_9BACT</name>
<keyword evidence="12" id="KW-0255">Endonuclease</keyword>
<dbReference type="SUPFAM" id="SSF48150">
    <property type="entry name" value="DNA-glycosylase"/>
    <property type="match status" value="1"/>
</dbReference>
<organism evidence="12 13">
    <name type="scientific">Simkania negevensis</name>
    <dbReference type="NCBI Taxonomy" id="83561"/>
    <lineage>
        <taxon>Bacteria</taxon>
        <taxon>Pseudomonadati</taxon>
        <taxon>Chlamydiota</taxon>
        <taxon>Chlamydiia</taxon>
        <taxon>Parachlamydiales</taxon>
        <taxon>Simkaniaceae</taxon>
        <taxon>Simkania</taxon>
    </lineage>
</organism>
<dbReference type="SMART" id="SM00478">
    <property type="entry name" value="ENDO3c"/>
    <property type="match status" value="1"/>
</dbReference>
<keyword evidence="9 10" id="KW-0326">Glycosidase</keyword>
<dbReference type="CDD" id="cd00056">
    <property type="entry name" value="ENDO3c"/>
    <property type="match status" value="1"/>
</dbReference>
<feature type="domain" description="HhH-GPD" evidence="11">
    <location>
        <begin position="39"/>
        <end position="186"/>
    </location>
</feature>
<dbReference type="InterPro" id="IPR003265">
    <property type="entry name" value="HhH-GPD_domain"/>
</dbReference>
<dbReference type="InterPro" id="IPR011257">
    <property type="entry name" value="DNA_glycosylase"/>
</dbReference>
<evidence type="ECO:0000256" key="3">
    <source>
        <dbReference type="ARBA" id="ARBA00022723"/>
    </source>
</evidence>
<keyword evidence="7" id="KW-0411">Iron-sulfur</keyword>
<comment type="function">
    <text evidence="10">DNA repair enzyme that has both DNA N-glycosylase activity and AP-lyase activity. The DNA N-glycosylase activity releases various damaged pyrimidines from DNA by cleaving the N-glycosidic bond, leaving an AP (apurinic/apyrimidinic) site. The AP-lyase activity cleaves the phosphodiester bond 3' to the AP site by a beta-elimination, leaving a 3'-terminal unsaturated sugar and a product with a terminal 5'-phosphate.</text>
</comment>
<comment type="cofactor">
    <cofactor evidence="10">
        <name>[4Fe-4S] cluster</name>
        <dbReference type="ChEBI" id="CHEBI:49883"/>
    </cofactor>
    <text evidence="10">Binds 1 [4Fe-4S] cluster.</text>
</comment>
<keyword evidence="3" id="KW-0479">Metal-binding</keyword>
<evidence type="ECO:0000256" key="8">
    <source>
        <dbReference type="ARBA" id="ARBA00023204"/>
    </source>
</evidence>
<dbReference type="EC" id="4.2.99.18" evidence="10"/>
<keyword evidence="13" id="KW-1185">Reference proteome</keyword>
<dbReference type="Gene3D" id="1.10.340.30">
    <property type="entry name" value="Hypothetical protein, domain 2"/>
    <property type="match status" value="1"/>
</dbReference>
<keyword evidence="5 10" id="KW-0378">Hydrolase</keyword>
<sequence>MKKKERVEKIQEILEKFYPNPSIPLRHKNPYTLLIAVLLSAQCTDVRVNETTPKLFALAETPEKMAELDVAAIEEEIRPLGLAPRKAKAIKRLSQILVERYDGKVPKNFEDLESLPGVGHKTASVVRTQAFGLPAFPVDTHIHRCANRWRLTRSKTVEKTEKVLKKLFPEEVWGKLHLQIIYFAREHCPARGHDPQRCPICSLS</sequence>
<comment type="similarity">
    <text evidence="1 10">Belongs to the Nth/MutY family.</text>
</comment>